<comment type="subcellular location">
    <subcellularLocation>
        <location evidence="1">Cytoplasm</location>
        <location evidence="1">Cytoskeleton</location>
    </subcellularLocation>
    <subcellularLocation>
        <location evidence="2">Secreted</location>
    </subcellularLocation>
</comment>
<evidence type="ECO:0000256" key="5">
    <source>
        <dbReference type="ARBA" id="ARBA00022490"/>
    </source>
</evidence>
<dbReference type="EMBL" id="JBAMIC010000019">
    <property type="protein sequence ID" value="KAK7093399.1"/>
    <property type="molecule type" value="Genomic_DNA"/>
</dbReference>
<feature type="compositionally biased region" description="Polar residues" evidence="9">
    <location>
        <begin position="111"/>
        <end position="121"/>
    </location>
</feature>
<keyword evidence="6" id="KW-0964">Secreted</keyword>
<evidence type="ECO:0000313" key="10">
    <source>
        <dbReference type="EMBL" id="KAK7093399.1"/>
    </source>
</evidence>
<evidence type="ECO:0000256" key="8">
    <source>
        <dbReference type="ARBA" id="ARBA00023212"/>
    </source>
</evidence>
<comment type="similarity">
    <text evidence="3">Belongs to the SVBP family.</text>
</comment>
<dbReference type="Pfam" id="PF15674">
    <property type="entry name" value="CCDC23"/>
    <property type="match status" value="1"/>
</dbReference>
<dbReference type="AlphaFoldDB" id="A0AAN9AVP2"/>
<keyword evidence="7" id="KW-0175">Coiled coil</keyword>
<organism evidence="10 11">
    <name type="scientific">Littorina saxatilis</name>
    <dbReference type="NCBI Taxonomy" id="31220"/>
    <lineage>
        <taxon>Eukaryota</taxon>
        <taxon>Metazoa</taxon>
        <taxon>Spiralia</taxon>
        <taxon>Lophotrochozoa</taxon>
        <taxon>Mollusca</taxon>
        <taxon>Gastropoda</taxon>
        <taxon>Caenogastropoda</taxon>
        <taxon>Littorinimorpha</taxon>
        <taxon>Littorinoidea</taxon>
        <taxon>Littorinidae</taxon>
        <taxon>Littorina</taxon>
    </lineage>
</organism>
<evidence type="ECO:0000256" key="9">
    <source>
        <dbReference type="SAM" id="MobiDB-lite"/>
    </source>
</evidence>
<feature type="region of interest" description="Disordered" evidence="9">
    <location>
        <begin position="79"/>
        <end position="138"/>
    </location>
</feature>
<dbReference type="GO" id="GO:0045177">
    <property type="term" value="C:apical part of cell"/>
    <property type="evidence" value="ECO:0007669"/>
    <property type="project" value="TreeGrafter"/>
</dbReference>
<dbReference type="PANTHER" id="PTHR34762">
    <property type="entry name" value="SMALL VASOHIBIN-BINDING PROTEIN"/>
    <property type="match status" value="1"/>
</dbReference>
<keyword evidence="8" id="KW-0206">Cytoskeleton</keyword>
<dbReference type="GO" id="GO:0031397">
    <property type="term" value="P:negative regulation of protein ubiquitination"/>
    <property type="evidence" value="ECO:0007669"/>
    <property type="project" value="TreeGrafter"/>
</dbReference>
<name>A0AAN9AVP2_9CAEN</name>
<keyword evidence="5" id="KW-0963">Cytoplasm</keyword>
<accession>A0AAN9AVP2</accession>
<comment type="caution">
    <text evidence="10">The sequence shown here is derived from an EMBL/GenBank/DDBJ whole genome shotgun (WGS) entry which is preliminary data.</text>
</comment>
<sequence>MLTTGLQLSGTQINYLAALTAPGNIRSATMPRSATQGPVAVNLLTANCKVMQLHQKPLEVRSKLVVNTTVSVLSVYAPRPTPMTRASTNTFNSNKNKKRSSSTYPKPLLQKRTNSSPTRNLEASHVVRKSLPSNSSPLVNSMERRVTKVYLSQKQSAPVKDCGVLVPGAPPATPTPDHLKQYEYVPSLTDIKSQRHMRHRLERINKADAEQADKRRGEQAKQEQLTYKEKVIEQKKRQRQEIYALNKVMTDLEYINFEELVKTKGLNE</sequence>
<evidence type="ECO:0000256" key="2">
    <source>
        <dbReference type="ARBA" id="ARBA00004613"/>
    </source>
</evidence>
<dbReference type="GO" id="GO:0005576">
    <property type="term" value="C:extracellular region"/>
    <property type="evidence" value="ECO:0007669"/>
    <property type="project" value="UniProtKB-SubCell"/>
</dbReference>
<dbReference type="GO" id="GO:0005856">
    <property type="term" value="C:cytoskeleton"/>
    <property type="evidence" value="ECO:0007669"/>
    <property type="project" value="UniProtKB-SubCell"/>
</dbReference>
<evidence type="ECO:0000313" key="11">
    <source>
        <dbReference type="Proteomes" id="UP001374579"/>
    </source>
</evidence>
<dbReference type="Proteomes" id="UP001374579">
    <property type="component" value="Unassembled WGS sequence"/>
</dbReference>
<reference evidence="10 11" key="1">
    <citation type="submission" date="2024-02" db="EMBL/GenBank/DDBJ databases">
        <title>Chromosome-scale genome assembly of the rough periwinkle Littorina saxatilis.</title>
        <authorList>
            <person name="De Jode A."/>
            <person name="Faria R."/>
            <person name="Formenti G."/>
            <person name="Sims Y."/>
            <person name="Smith T.P."/>
            <person name="Tracey A."/>
            <person name="Wood J.M.D."/>
            <person name="Zagrodzka Z.B."/>
            <person name="Johannesson K."/>
            <person name="Butlin R.K."/>
            <person name="Leder E.H."/>
        </authorList>
    </citation>
    <scope>NUCLEOTIDE SEQUENCE [LARGE SCALE GENOMIC DNA]</scope>
    <source>
        <strain evidence="10">Snail1</strain>
        <tissue evidence="10">Muscle</tissue>
    </source>
</reference>
<dbReference type="PANTHER" id="PTHR34762:SF1">
    <property type="entry name" value="SMALL VASOHIBIN-BINDING PROTEIN"/>
    <property type="match status" value="1"/>
</dbReference>
<protein>
    <recommendedName>
        <fullName evidence="4">Small vasohibin-binding protein</fullName>
    </recommendedName>
</protein>
<keyword evidence="11" id="KW-1185">Reference proteome</keyword>
<gene>
    <name evidence="10" type="ORF">V1264_007162</name>
</gene>
<dbReference type="GO" id="GO:0009306">
    <property type="term" value="P:protein secretion"/>
    <property type="evidence" value="ECO:0007669"/>
    <property type="project" value="TreeGrafter"/>
</dbReference>
<evidence type="ECO:0000256" key="7">
    <source>
        <dbReference type="ARBA" id="ARBA00023054"/>
    </source>
</evidence>
<proteinExistence type="inferred from homology"/>
<evidence type="ECO:0000256" key="6">
    <source>
        <dbReference type="ARBA" id="ARBA00022525"/>
    </source>
</evidence>
<dbReference type="InterPro" id="IPR031378">
    <property type="entry name" value="SVBP"/>
</dbReference>
<evidence type="ECO:0000256" key="1">
    <source>
        <dbReference type="ARBA" id="ARBA00004245"/>
    </source>
</evidence>
<evidence type="ECO:0000256" key="3">
    <source>
        <dbReference type="ARBA" id="ARBA00006072"/>
    </source>
</evidence>
<evidence type="ECO:0000256" key="4">
    <source>
        <dbReference type="ARBA" id="ARBA00018251"/>
    </source>
</evidence>